<dbReference type="EMBL" id="DF977506">
    <property type="protein sequence ID" value="GAP91996.1"/>
    <property type="molecule type" value="Genomic_DNA"/>
</dbReference>
<feature type="active site" description="Tele-phosphohistidine intermediate" evidence="1">
    <location>
        <position position="16"/>
    </location>
</feature>
<dbReference type="GO" id="GO:0050278">
    <property type="term" value="F:sedoheptulose-bisphosphatase activity"/>
    <property type="evidence" value="ECO:0007669"/>
    <property type="project" value="EnsemblFungi"/>
</dbReference>
<evidence type="ECO:0000256" key="1">
    <source>
        <dbReference type="PIRSR" id="PIRSR613078-1"/>
    </source>
</evidence>
<dbReference type="AlphaFoldDB" id="A0A1W2TTV5"/>
<dbReference type="CDD" id="cd07067">
    <property type="entry name" value="HP_PGM_like"/>
    <property type="match status" value="1"/>
</dbReference>
<reference evidence="3" key="1">
    <citation type="submission" date="2016-03" db="EMBL/GenBank/DDBJ databases">
        <title>Draft genome sequence of Rosellinia necatrix.</title>
        <authorList>
            <person name="Kanematsu S."/>
        </authorList>
    </citation>
    <scope>NUCLEOTIDE SEQUENCE [LARGE SCALE GENOMIC DNA]</scope>
    <source>
        <strain evidence="3">W97</strain>
    </source>
</reference>
<proteinExistence type="predicted"/>
<feature type="active site" description="Proton donor/acceptor" evidence="1">
    <location>
        <position position="103"/>
    </location>
</feature>
<dbReference type="Gene3D" id="3.40.50.1240">
    <property type="entry name" value="Phosphoglycerate mutase-like"/>
    <property type="match status" value="1"/>
</dbReference>
<dbReference type="PANTHER" id="PTHR48100:SF15">
    <property type="entry name" value="SEDOHEPTULOSE 1,7-BISPHOSPHATASE"/>
    <property type="match status" value="1"/>
</dbReference>
<dbReference type="Pfam" id="PF00300">
    <property type="entry name" value="His_Phos_1"/>
    <property type="match status" value="1"/>
</dbReference>
<dbReference type="STRING" id="77044.A0A1W2TTV5"/>
<evidence type="ECO:0000313" key="4">
    <source>
        <dbReference type="Proteomes" id="UP000054516"/>
    </source>
</evidence>
<protein>
    <submittedName>
        <fullName evidence="3">Putative histidine phosphatase clade-1</fullName>
    </submittedName>
</protein>
<feature type="binding site" evidence="2">
    <location>
        <begin position="28"/>
        <end position="29"/>
    </location>
    <ligand>
        <name>substrate</name>
    </ligand>
</feature>
<evidence type="ECO:0000313" key="3">
    <source>
        <dbReference type="EMBL" id="GAP91996.1"/>
    </source>
</evidence>
<gene>
    <name evidence="3" type="ORF">SAMD00023353_6100020</name>
</gene>
<dbReference type="SUPFAM" id="SSF53254">
    <property type="entry name" value="Phosphoglycerate mutase-like"/>
    <property type="match status" value="1"/>
</dbReference>
<dbReference type="GO" id="GO:0046390">
    <property type="term" value="P:ribose phosphate biosynthetic process"/>
    <property type="evidence" value="ECO:0007669"/>
    <property type="project" value="EnsemblFungi"/>
</dbReference>
<dbReference type="OMA" id="GWLIWRD"/>
<name>A0A1W2TTV5_ROSNE</name>
<keyword evidence="4" id="KW-1185">Reference proteome</keyword>
<evidence type="ECO:0000256" key="2">
    <source>
        <dbReference type="PIRSR" id="PIRSR613078-2"/>
    </source>
</evidence>
<dbReference type="InterPro" id="IPR029033">
    <property type="entry name" value="His_PPase_superfam"/>
</dbReference>
<feature type="binding site" evidence="2">
    <location>
        <position position="72"/>
    </location>
    <ligand>
        <name>substrate</name>
    </ligand>
</feature>
<dbReference type="InterPro" id="IPR013078">
    <property type="entry name" value="His_Pase_superF_clade-1"/>
</dbReference>
<sequence length="236" mass="26104">MSDRDATTPRVFLCRHGETEWTINGRHTGITELDLTANGVNQVRGSGALLVGPGKLIDPATVTQVFVSPRKRAQTTYGLLFGGDVFHSQVPAEKVMLTDEIAEWNYGDYEGLVTSEIQARRRANGLDSDSHWDIWRDGCEGGESPQDVTDRLDHLITEINDIHRPCMHGEAPADVVLVAHGHILRAFVKRWLRIPMANHFSIMMPPGAIGILSYEDHMIDRPALVVGLAPPSEKPL</sequence>
<organism evidence="3">
    <name type="scientific">Rosellinia necatrix</name>
    <name type="common">White root-rot fungus</name>
    <dbReference type="NCBI Taxonomy" id="77044"/>
    <lineage>
        <taxon>Eukaryota</taxon>
        <taxon>Fungi</taxon>
        <taxon>Dikarya</taxon>
        <taxon>Ascomycota</taxon>
        <taxon>Pezizomycotina</taxon>
        <taxon>Sordariomycetes</taxon>
        <taxon>Xylariomycetidae</taxon>
        <taxon>Xylariales</taxon>
        <taxon>Xylariaceae</taxon>
        <taxon>Rosellinia</taxon>
    </lineage>
</organism>
<feature type="binding site" evidence="2">
    <location>
        <begin position="103"/>
        <end position="106"/>
    </location>
    <ligand>
        <name>substrate</name>
    </ligand>
</feature>
<dbReference type="OrthoDB" id="4818801at2759"/>
<dbReference type="InterPro" id="IPR050275">
    <property type="entry name" value="PGM_Phosphatase"/>
</dbReference>
<dbReference type="Proteomes" id="UP000054516">
    <property type="component" value="Unassembled WGS sequence"/>
</dbReference>
<accession>A0A1W2TTV5</accession>
<dbReference type="PANTHER" id="PTHR48100">
    <property type="entry name" value="BROAD-SPECIFICITY PHOSPHATASE YOR283W-RELATED"/>
    <property type="match status" value="1"/>
</dbReference>
<dbReference type="SMART" id="SM00855">
    <property type="entry name" value="PGAM"/>
    <property type="match status" value="1"/>
</dbReference>